<sequence>MTSFIRFVVRGELCRAVSGRHLLLGEDSVRSKAAFSLLLTSSSARFARALASCNSRGAFGRLKKKWVHLSRNCSMASELNSELERLEVWGPHSAFPMQLNL</sequence>
<reference evidence="1" key="1">
    <citation type="submission" date="2011-08" db="EMBL/GenBank/DDBJ databases">
        <authorList>
            <person name="Carlson J."/>
            <person name="Booth B."/>
            <person name="Frise E."/>
            <person name="Sandler J."/>
            <person name="Wan K."/>
            <person name="Yu C."/>
            <person name="Celniker S."/>
        </authorList>
    </citation>
    <scope>NUCLEOTIDE SEQUENCE</scope>
</reference>
<name>G2J5Y8_DROME</name>
<proteinExistence type="evidence at transcript level"/>
<protein>
    <submittedName>
        <fullName evidence="1">MIP32083p1</fullName>
    </submittedName>
</protein>
<organism evidence="1">
    <name type="scientific">Drosophila melanogaster</name>
    <name type="common">Fruit fly</name>
    <dbReference type="NCBI Taxonomy" id="7227"/>
    <lineage>
        <taxon>Eukaryota</taxon>
        <taxon>Metazoa</taxon>
        <taxon>Ecdysozoa</taxon>
        <taxon>Arthropoda</taxon>
        <taxon>Hexapoda</taxon>
        <taxon>Insecta</taxon>
        <taxon>Pterygota</taxon>
        <taxon>Neoptera</taxon>
        <taxon>Endopterygota</taxon>
        <taxon>Diptera</taxon>
        <taxon>Brachycera</taxon>
        <taxon>Muscomorpha</taxon>
        <taxon>Ephydroidea</taxon>
        <taxon>Drosophilidae</taxon>
        <taxon>Drosophila</taxon>
        <taxon>Sophophora</taxon>
    </lineage>
</organism>
<gene>
    <name evidence="1" type="primary">CG16888-RA</name>
</gene>
<dbReference type="AlphaFoldDB" id="G2J5Y8"/>
<evidence type="ECO:0000313" key="1">
    <source>
        <dbReference type="EMBL" id="AEM98443.1"/>
    </source>
</evidence>
<accession>G2J5Y8</accession>
<dbReference type="EMBL" id="BT128845">
    <property type="protein sequence ID" value="AEM98443.1"/>
    <property type="molecule type" value="mRNA"/>
</dbReference>